<gene>
    <name evidence="3" type="ORF">UFOPK4095_00969</name>
</gene>
<dbReference type="AlphaFoldDB" id="A0A6J7R147"/>
<dbReference type="PANTHER" id="PTHR30218">
    <property type="entry name" value="POLYPHOSPHATE KINASE"/>
    <property type="match status" value="1"/>
</dbReference>
<dbReference type="CDD" id="cd09168">
    <property type="entry name" value="PLDc_PaPPK1_C2_like"/>
    <property type="match status" value="1"/>
</dbReference>
<organism evidence="3">
    <name type="scientific">freshwater metagenome</name>
    <dbReference type="NCBI Taxonomy" id="449393"/>
    <lineage>
        <taxon>unclassified sequences</taxon>
        <taxon>metagenomes</taxon>
        <taxon>ecological metagenomes</taxon>
    </lineage>
</organism>
<proteinExistence type="predicted"/>
<dbReference type="Pfam" id="PF17941">
    <property type="entry name" value="PP_kinase_C_1"/>
    <property type="match status" value="1"/>
</dbReference>
<reference evidence="3" key="1">
    <citation type="submission" date="2020-05" db="EMBL/GenBank/DDBJ databases">
        <authorList>
            <person name="Chiriac C."/>
            <person name="Salcher M."/>
            <person name="Ghai R."/>
            <person name="Kavagutti S V."/>
        </authorList>
    </citation>
    <scope>NUCLEOTIDE SEQUENCE</scope>
</reference>
<evidence type="ECO:0000313" key="3">
    <source>
        <dbReference type="EMBL" id="CAB5020382.1"/>
    </source>
</evidence>
<sequence length="276" mass="31359">MRWARKLEDAGVHVVYGLVGFKTHAKLSLVVREEFGAIRRYVHIGTGNYNPKTARMYEDFGLLSADAVLGDDINKLFNQLSGFAPQTSFSRLLVAPRTLRPGLIERIEREVTNHQAGKPAYIRIKLNSIMDEEFIEALYRASGAGVKIDLVVRGICALRAGIPGLSENITVRSVLGRFLEHSRIFHFAHGGNDELWIGSADLMHRNLDRRVEAMVNINQPDHKRMLIRALDHYLSDTSPAWIMREDGGWHHAVLGPDREPLTDFHAQVTDWYRLRE</sequence>
<dbReference type="InterPro" id="IPR025200">
    <property type="entry name" value="PPK_C_dom2"/>
</dbReference>
<dbReference type="Pfam" id="PF13090">
    <property type="entry name" value="PP_kinase_C"/>
    <property type="match status" value="1"/>
</dbReference>
<accession>A0A6J7R147</accession>
<dbReference type="InterPro" id="IPR041108">
    <property type="entry name" value="PP_kinase_C_1"/>
</dbReference>
<dbReference type="EMBL" id="CAFBPI010000067">
    <property type="protein sequence ID" value="CAB5020382.1"/>
    <property type="molecule type" value="Genomic_DNA"/>
</dbReference>
<dbReference type="SUPFAM" id="SSF56024">
    <property type="entry name" value="Phospholipase D/nuclease"/>
    <property type="match status" value="2"/>
</dbReference>
<dbReference type="GO" id="GO:0006799">
    <property type="term" value="P:polyphosphate biosynthetic process"/>
    <property type="evidence" value="ECO:0007669"/>
    <property type="project" value="InterPro"/>
</dbReference>
<dbReference type="GO" id="GO:0009358">
    <property type="term" value="C:polyphosphate kinase complex"/>
    <property type="evidence" value="ECO:0007669"/>
    <property type="project" value="InterPro"/>
</dbReference>
<protein>
    <submittedName>
        <fullName evidence="3">Unannotated protein</fullName>
    </submittedName>
</protein>
<dbReference type="InterPro" id="IPR003414">
    <property type="entry name" value="PP_kinase"/>
</dbReference>
<dbReference type="GO" id="GO:0008976">
    <property type="term" value="F:polyphosphate kinase activity"/>
    <property type="evidence" value="ECO:0007669"/>
    <property type="project" value="InterPro"/>
</dbReference>
<feature type="domain" description="Polyphosphate kinase C-terminal" evidence="1">
    <location>
        <begin position="92"/>
        <end position="251"/>
    </location>
</feature>
<evidence type="ECO:0000259" key="1">
    <source>
        <dbReference type="Pfam" id="PF13090"/>
    </source>
</evidence>
<dbReference type="Gene3D" id="3.30.870.10">
    <property type="entry name" value="Endonuclease Chain A"/>
    <property type="match status" value="2"/>
</dbReference>
<evidence type="ECO:0000259" key="2">
    <source>
        <dbReference type="Pfam" id="PF17941"/>
    </source>
</evidence>
<feature type="domain" description="Polyphosphate kinase C-terminal" evidence="2">
    <location>
        <begin position="2"/>
        <end position="83"/>
    </location>
</feature>
<name>A0A6J7R147_9ZZZZ</name>
<dbReference type="PANTHER" id="PTHR30218:SF0">
    <property type="entry name" value="POLYPHOSPHATE KINASE"/>
    <property type="match status" value="1"/>
</dbReference>